<dbReference type="RefSeq" id="WP_344088026.1">
    <property type="nucleotide sequence ID" value="NZ_BAAAHB010000011.1"/>
</dbReference>
<feature type="domain" description="HTH gntR-type" evidence="4">
    <location>
        <begin position="2"/>
        <end position="70"/>
    </location>
</feature>
<evidence type="ECO:0000256" key="3">
    <source>
        <dbReference type="ARBA" id="ARBA00023163"/>
    </source>
</evidence>
<dbReference type="SMART" id="SM00345">
    <property type="entry name" value="HTH_GNTR"/>
    <property type="match status" value="1"/>
</dbReference>
<dbReference type="Gene3D" id="1.10.10.10">
    <property type="entry name" value="Winged helix-like DNA-binding domain superfamily/Winged helix DNA-binding domain"/>
    <property type="match status" value="1"/>
</dbReference>
<keyword evidence="3" id="KW-0804">Transcription</keyword>
<name>A0ABN0ZP79_9ACTN</name>
<dbReference type="SUPFAM" id="SSF64288">
    <property type="entry name" value="Chorismate lyase-like"/>
    <property type="match status" value="1"/>
</dbReference>
<dbReference type="SUPFAM" id="SSF46785">
    <property type="entry name" value="Winged helix' DNA-binding domain"/>
    <property type="match status" value="1"/>
</dbReference>
<evidence type="ECO:0000256" key="1">
    <source>
        <dbReference type="ARBA" id="ARBA00023015"/>
    </source>
</evidence>
<gene>
    <name evidence="5" type="ORF">GCM10009544_16510</name>
</gene>
<evidence type="ECO:0000313" key="5">
    <source>
        <dbReference type="EMBL" id="GAA0454434.1"/>
    </source>
</evidence>
<accession>A0ABN0ZP79</accession>
<comment type="caution">
    <text evidence="5">The sequence shown here is derived from an EMBL/GenBank/DDBJ whole genome shotgun (WGS) entry which is preliminary data.</text>
</comment>
<dbReference type="Gene3D" id="3.40.1410.10">
    <property type="entry name" value="Chorismate lyase-like"/>
    <property type="match status" value="1"/>
</dbReference>
<organism evidence="5 6">
    <name type="scientific">Streptomyces stramineus</name>
    <dbReference type="NCBI Taxonomy" id="173861"/>
    <lineage>
        <taxon>Bacteria</taxon>
        <taxon>Bacillati</taxon>
        <taxon>Actinomycetota</taxon>
        <taxon>Actinomycetes</taxon>
        <taxon>Kitasatosporales</taxon>
        <taxon>Streptomycetaceae</taxon>
        <taxon>Streptomyces</taxon>
    </lineage>
</organism>
<dbReference type="InterPro" id="IPR036388">
    <property type="entry name" value="WH-like_DNA-bd_sf"/>
</dbReference>
<evidence type="ECO:0000256" key="2">
    <source>
        <dbReference type="ARBA" id="ARBA00023125"/>
    </source>
</evidence>
<keyword evidence="2" id="KW-0238">DNA-binding</keyword>
<keyword evidence="6" id="KW-1185">Reference proteome</keyword>
<protein>
    <recommendedName>
        <fullName evidence="4">HTH gntR-type domain-containing protein</fullName>
    </recommendedName>
</protein>
<dbReference type="Pfam" id="PF07702">
    <property type="entry name" value="UTRA"/>
    <property type="match status" value="1"/>
</dbReference>
<dbReference type="PANTHER" id="PTHR44846">
    <property type="entry name" value="MANNOSYL-D-GLYCERATE TRANSPORT/METABOLISM SYSTEM REPRESSOR MNGR-RELATED"/>
    <property type="match status" value="1"/>
</dbReference>
<dbReference type="InterPro" id="IPR036390">
    <property type="entry name" value="WH_DNA-bd_sf"/>
</dbReference>
<reference evidence="5 6" key="1">
    <citation type="journal article" date="2019" name="Int. J. Syst. Evol. Microbiol.">
        <title>The Global Catalogue of Microorganisms (GCM) 10K type strain sequencing project: providing services to taxonomists for standard genome sequencing and annotation.</title>
        <authorList>
            <consortium name="The Broad Institute Genomics Platform"/>
            <consortium name="The Broad Institute Genome Sequencing Center for Infectious Disease"/>
            <person name="Wu L."/>
            <person name="Ma J."/>
        </authorList>
    </citation>
    <scope>NUCLEOTIDE SEQUENCE [LARGE SCALE GENOMIC DNA]</scope>
    <source>
        <strain evidence="5 6">JCM 10649</strain>
    </source>
</reference>
<dbReference type="InterPro" id="IPR050679">
    <property type="entry name" value="Bact_HTH_transcr_reg"/>
</dbReference>
<dbReference type="InterPro" id="IPR000524">
    <property type="entry name" value="Tscrpt_reg_HTH_GntR"/>
</dbReference>
<dbReference type="EMBL" id="BAAAHB010000011">
    <property type="protein sequence ID" value="GAA0454434.1"/>
    <property type="molecule type" value="Genomic_DNA"/>
</dbReference>
<dbReference type="PROSITE" id="PS50949">
    <property type="entry name" value="HTH_GNTR"/>
    <property type="match status" value="1"/>
</dbReference>
<proteinExistence type="predicted"/>
<keyword evidence="1" id="KW-0805">Transcription regulation</keyword>
<dbReference type="PANTHER" id="PTHR44846:SF17">
    <property type="entry name" value="GNTR-FAMILY TRANSCRIPTIONAL REGULATOR"/>
    <property type="match status" value="1"/>
</dbReference>
<dbReference type="InterPro" id="IPR011663">
    <property type="entry name" value="UTRA"/>
</dbReference>
<dbReference type="InterPro" id="IPR028978">
    <property type="entry name" value="Chorismate_lyase_/UTRA_dom_sf"/>
</dbReference>
<dbReference type="Pfam" id="PF00392">
    <property type="entry name" value="GntR"/>
    <property type="match status" value="1"/>
</dbReference>
<dbReference type="Proteomes" id="UP001499895">
    <property type="component" value="Unassembled WGS sequence"/>
</dbReference>
<evidence type="ECO:0000313" key="6">
    <source>
        <dbReference type="Proteomes" id="UP001499895"/>
    </source>
</evidence>
<sequence>MDVPHRRLAAMLRQRIADATYLPGSLFPSVRSIAQEHGIGVGTAFRAVEILRTEGLLEGEPRRRLTVAHPVAVRTLSDPDAEWPHGRGDSEHSSIRADEALAGRLDVPVRAVLIQERVELLDPDGRPAMLLTAWRRGAVQVHASCRYSVRTHTLTRTEADLLGLPLGMLALLVERTRYSVADSPVEAADLVLPADRWQLGF</sequence>
<evidence type="ECO:0000259" key="4">
    <source>
        <dbReference type="PROSITE" id="PS50949"/>
    </source>
</evidence>